<proteinExistence type="predicted"/>
<dbReference type="AlphaFoldDB" id="A0A9J5Y097"/>
<keyword evidence="2" id="KW-1185">Reference proteome</keyword>
<evidence type="ECO:0000313" key="2">
    <source>
        <dbReference type="Proteomes" id="UP000824120"/>
    </source>
</evidence>
<dbReference type="EMBL" id="JACXVP010000008">
    <property type="protein sequence ID" value="KAG5592510.1"/>
    <property type="molecule type" value="Genomic_DNA"/>
</dbReference>
<organism evidence="1 2">
    <name type="scientific">Solanum commersonii</name>
    <name type="common">Commerson's wild potato</name>
    <name type="synonym">Commerson's nightshade</name>
    <dbReference type="NCBI Taxonomy" id="4109"/>
    <lineage>
        <taxon>Eukaryota</taxon>
        <taxon>Viridiplantae</taxon>
        <taxon>Streptophyta</taxon>
        <taxon>Embryophyta</taxon>
        <taxon>Tracheophyta</taxon>
        <taxon>Spermatophyta</taxon>
        <taxon>Magnoliopsida</taxon>
        <taxon>eudicotyledons</taxon>
        <taxon>Gunneridae</taxon>
        <taxon>Pentapetalae</taxon>
        <taxon>asterids</taxon>
        <taxon>lamiids</taxon>
        <taxon>Solanales</taxon>
        <taxon>Solanaceae</taxon>
        <taxon>Solanoideae</taxon>
        <taxon>Solaneae</taxon>
        <taxon>Solanum</taxon>
    </lineage>
</organism>
<accession>A0A9J5Y097</accession>
<evidence type="ECO:0000313" key="1">
    <source>
        <dbReference type="EMBL" id="KAG5592510.1"/>
    </source>
</evidence>
<comment type="caution">
    <text evidence="1">The sequence shown here is derived from an EMBL/GenBank/DDBJ whole genome shotgun (WGS) entry which is preliminary data.</text>
</comment>
<sequence>MANNANVFVRFKGLTIKTKASHYDNIQTSNLSQTDSHQLTIIYGATSSQKAEDVVLAATTTGCVYEHQRNLAICKITNANIVKQSLAKNTYTSSQSNFIQPVYKMKQYGSLQIVESSHMFQHGRSSERRTARPCPTLTLGKKYSF</sequence>
<name>A0A9J5Y097_SOLCO</name>
<reference evidence="1 2" key="1">
    <citation type="submission" date="2020-09" db="EMBL/GenBank/DDBJ databases">
        <title>De no assembly of potato wild relative species, Solanum commersonii.</title>
        <authorList>
            <person name="Cho K."/>
        </authorList>
    </citation>
    <scope>NUCLEOTIDE SEQUENCE [LARGE SCALE GENOMIC DNA]</scope>
    <source>
        <strain evidence="1">LZ3.2</strain>
        <tissue evidence="1">Leaf</tissue>
    </source>
</reference>
<gene>
    <name evidence="1" type="ORF">H5410_043024</name>
</gene>
<protein>
    <submittedName>
        <fullName evidence="1">Uncharacterized protein</fullName>
    </submittedName>
</protein>
<dbReference type="Proteomes" id="UP000824120">
    <property type="component" value="Chromosome 8"/>
</dbReference>